<gene>
    <name evidence="2" type="ORF">AVO44_05960</name>
</gene>
<dbReference type="InterPro" id="IPR046867">
    <property type="entry name" value="AldOxase/xan_DH_MoCoBD2"/>
</dbReference>
<dbReference type="PANTHER" id="PTHR47495:SF1">
    <property type="entry name" value="BLL3820 PROTEIN"/>
    <property type="match status" value="1"/>
</dbReference>
<evidence type="ECO:0000313" key="3">
    <source>
        <dbReference type="Proteomes" id="UP000053690"/>
    </source>
</evidence>
<reference evidence="3" key="1">
    <citation type="submission" date="2015-12" db="EMBL/GenBank/DDBJ databases">
        <authorList>
            <person name="Zhang G."/>
            <person name="Stingl U."/>
        </authorList>
    </citation>
    <scope>NUCLEOTIDE SEQUENCE [LARGE SCALE GENOMIC DNA]</scope>
    <source>
        <strain evidence="3">ZGT108</strain>
    </source>
</reference>
<accession>A0A0X3U0K4</accession>
<dbReference type="Pfam" id="PF02738">
    <property type="entry name" value="MoCoBD_1"/>
    <property type="match status" value="1"/>
</dbReference>
<dbReference type="SUPFAM" id="SSF56003">
    <property type="entry name" value="Molybdenum cofactor-binding domain"/>
    <property type="match status" value="2"/>
</dbReference>
<dbReference type="InterPro" id="IPR008274">
    <property type="entry name" value="AldOxase/xan_DH_MoCoBD1"/>
</dbReference>
<name>A0A0X3U0K4_9RHOB</name>
<dbReference type="SUPFAM" id="SSF54665">
    <property type="entry name" value="CO dehydrogenase molybdoprotein N-domain-like"/>
    <property type="match status" value="1"/>
</dbReference>
<feature type="domain" description="Aldehyde oxidase/xanthine dehydrogenase a/b hammerhead" evidence="1">
    <location>
        <begin position="207"/>
        <end position="285"/>
    </location>
</feature>
<protein>
    <submittedName>
        <fullName evidence="2">Isoquinoline 1-oxidoreductase</fullName>
    </submittedName>
</protein>
<dbReference type="Pfam" id="PF20256">
    <property type="entry name" value="MoCoBD_2"/>
    <property type="match status" value="2"/>
</dbReference>
<dbReference type="GO" id="GO:0016491">
    <property type="term" value="F:oxidoreductase activity"/>
    <property type="evidence" value="ECO:0007669"/>
    <property type="project" value="InterPro"/>
</dbReference>
<evidence type="ECO:0000313" key="2">
    <source>
        <dbReference type="EMBL" id="KUJ81389.1"/>
    </source>
</evidence>
<dbReference type="PANTHER" id="PTHR47495">
    <property type="entry name" value="ALDEHYDE DEHYDROGENASE"/>
    <property type="match status" value="1"/>
</dbReference>
<dbReference type="InterPro" id="IPR006311">
    <property type="entry name" value="TAT_signal"/>
</dbReference>
<dbReference type="InterPro" id="IPR052516">
    <property type="entry name" value="N-heterocyclic_Hydroxylase"/>
</dbReference>
<dbReference type="Proteomes" id="UP000053690">
    <property type="component" value="Unassembled WGS sequence"/>
</dbReference>
<dbReference type="PROSITE" id="PS51318">
    <property type="entry name" value="TAT"/>
    <property type="match status" value="1"/>
</dbReference>
<proteinExistence type="predicted"/>
<keyword evidence="3" id="KW-1185">Reference proteome</keyword>
<dbReference type="InterPro" id="IPR000674">
    <property type="entry name" value="Ald_Oxase/Xan_DH_a/b"/>
</dbReference>
<dbReference type="Gene3D" id="3.30.365.10">
    <property type="entry name" value="Aldehyde oxidase/xanthine dehydrogenase, molybdopterin binding domain"/>
    <property type="match status" value="4"/>
</dbReference>
<dbReference type="InterPro" id="IPR012368">
    <property type="entry name" value="OxRdtase_Mopterin-bd_su_IorB"/>
</dbReference>
<dbReference type="STRING" id="1685378.AVO44_05960"/>
<dbReference type="InterPro" id="IPR037165">
    <property type="entry name" value="AldOxase/xan_DH_Mopterin-bd_sf"/>
</dbReference>
<organism evidence="2 3">
    <name type="scientific">Ruegeria profundi</name>
    <dbReference type="NCBI Taxonomy" id="1685378"/>
    <lineage>
        <taxon>Bacteria</taxon>
        <taxon>Pseudomonadati</taxon>
        <taxon>Pseudomonadota</taxon>
        <taxon>Alphaproteobacteria</taxon>
        <taxon>Rhodobacterales</taxon>
        <taxon>Roseobacteraceae</taxon>
        <taxon>Ruegeria</taxon>
    </lineage>
</organism>
<comment type="caution">
    <text evidence="2">The sequence shown here is derived from an EMBL/GenBank/DDBJ whole genome shotgun (WGS) entry which is preliminary data.</text>
</comment>
<dbReference type="SMART" id="SM01008">
    <property type="entry name" value="Ald_Xan_dh_C"/>
    <property type="match status" value="1"/>
</dbReference>
<dbReference type="AlphaFoldDB" id="A0A0X3U0K4"/>
<dbReference type="PIRSF" id="PIRSF036389">
    <property type="entry name" value="IOR_B"/>
    <property type="match status" value="1"/>
</dbReference>
<evidence type="ECO:0000259" key="1">
    <source>
        <dbReference type="SMART" id="SM01008"/>
    </source>
</evidence>
<dbReference type="Gene3D" id="3.90.1170.50">
    <property type="entry name" value="Aldehyde oxidase/xanthine dehydrogenase, a/b hammerhead"/>
    <property type="match status" value="1"/>
</dbReference>
<dbReference type="RefSeq" id="WP_068333937.1">
    <property type="nucleotide sequence ID" value="NZ_LQBP01000002.1"/>
</dbReference>
<dbReference type="InterPro" id="IPR036856">
    <property type="entry name" value="Ald_Oxase/Xan_DH_a/b_sf"/>
</dbReference>
<dbReference type="OrthoDB" id="9767994at2"/>
<dbReference type="EMBL" id="LQBP01000002">
    <property type="protein sequence ID" value="KUJ81389.1"/>
    <property type="molecule type" value="Genomic_DNA"/>
</dbReference>
<sequence length="726" mass="78282">MTMTMNRRGFLQGAAGLTFFIGSGGISSVRSEAAAGTLDVNHWLTIRADGTVQIVHPSTEMGQSSYSTLPQILAEELDAAWNDVEIEQLNADDRRYGNKLFGGVLYTAGSTGTQFYFDPMRKAGAQARDVLLQIAAREWGVDKASLRTEPSVVLGPDGQQGSYGELAALGLTDVTVPDVETVPLKDSSAFRIIGQDLPRRDVPAKSTGQAEYAIDVDVPNMAYAAVLRAPVEEEVPLSINDVAAREVPGVIDIVTVPDGVAVVAESLWSALGARGLLEVEWSTTSPFRTSNSEQTLAEYAAAVSSPDASGATWAEKGDAPAAIGNADRQFSQVYLSDYAYHAQIEPMAAVADVDADGQGAEVWAGTQTQSWTARTVSEVLGIPVENVRLNMMTMGGGFGRRTALMQNYVRDAVLCSKAVGRPVKVIWPREDDVKQGTFRPAAAQKLEAGLTADGKLDGWYHKVATPTVIGFFNPLRWDAVNPNDVISMRGAESKFYGIKDFRADHLIMDRHARLAPYRGIGASYTAFAAECFMDELAEQAGRDPLEFRLDLVSENPRGRHLLEKVAEMSDWHNRGDRNLGLSFAGYSSSMAAGVAEVEVDAESGEIRITNFWAAIDAGLIVTPDNALNQIEGGIVFGISMALSEKIDIENGEVVQSNFWDYEITRASQMPEIEIYVAEVNAPPVGVGEVGTPMVPAAIANAFYAAQGKRLRHMPFTPDRVTAALET</sequence>